<feature type="transmembrane region" description="Helical" evidence="1">
    <location>
        <begin position="6"/>
        <end position="32"/>
    </location>
</feature>
<keyword evidence="3" id="KW-1185">Reference proteome</keyword>
<protein>
    <submittedName>
        <fullName evidence="2">Uncharacterized protein</fullName>
    </submittedName>
</protein>
<keyword evidence="1" id="KW-0812">Transmembrane</keyword>
<evidence type="ECO:0000313" key="3">
    <source>
        <dbReference type="Proteomes" id="UP000230069"/>
    </source>
</evidence>
<gene>
    <name evidence="2" type="ORF">AQUCO_00600003v1</name>
</gene>
<keyword evidence="1" id="KW-0472">Membrane</keyword>
<dbReference type="EMBL" id="KZ305023">
    <property type="protein sequence ID" value="PIA56988.1"/>
    <property type="molecule type" value="Genomic_DNA"/>
</dbReference>
<sequence>MFHPILVFLIVIIILMFLLVHFLDLGIIMVLITGLRKTGIPTQGILRLRWNWLRTSVLQSLLRGNLISFQLPRCARLVLNKYG</sequence>
<name>A0A2G5EMJ5_AQUCA</name>
<accession>A0A2G5EMJ5</accession>
<dbReference type="AlphaFoldDB" id="A0A2G5EMJ5"/>
<dbReference type="Proteomes" id="UP000230069">
    <property type="component" value="Unassembled WGS sequence"/>
</dbReference>
<keyword evidence="1" id="KW-1133">Transmembrane helix</keyword>
<organism evidence="2 3">
    <name type="scientific">Aquilegia coerulea</name>
    <name type="common">Rocky mountain columbine</name>
    <dbReference type="NCBI Taxonomy" id="218851"/>
    <lineage>
        <taxon>Eukaryota</taxon>
        <taxon>Viridiplantae</taxon>
        <taxon>Streptophyta</taxon>
        <taxon>Embryophyta</taxon>
        <taxon>Tracheophyta</taxon>
        <taxon>Spermatophyta</taxon>
        <taxon>Magnoliopsida</taxon>
        <taxon>Ranunculales</taxon>
        <taxon>Ranunculaceae</taxon>
        <taxon>Thalictroideae</taxon>
        <taxon>Aquilegia</taxon>
    </lineage>
</organism>
<evidence type="ECO:0000313" key="2">
    <source>
        <dbReference type="EMBL" id="PIA56988.1"/>
    </source>
</evidence>
<proteinExistence type="predicted"/>
<dbReference type="InParanoid" id="A0A2G5EMJ5"/>
<evidence type="ECO:0000256" key="1">
    <source>
        <dbReference type="SAM" id="Phobius"/>
    </source>
</evidence>
<reference evidence="2 3" key="1">
    <citation type="submission" date="2017-09" db="EMBL/GenBank/DDBJ databases">
        <title>WGS assembly of Aquilegia coerulea Goldsmith.</title>
        <authorList>
            <person name="Hodges S."/>
            <person name="Kramer E."/>
            <person name="Nordborg M."/>
            <person name="Tomkins J."/>
            <person name="Borevitz J."/>
            <person name="Derieg N."/>
            <person name="Yan J."/>
            <person name="Mihaltcheva S."/>
            <person name="Hayes R.D."/>
            <person name="Rokhsar D."/>
        </authorList>
    </citation>
    <scope>NUCLEOTIDE SEQUENCE [LARGE SCALE GENOMIC DNA]</scope>
    <source>
        <strain evidence="3">cv. Goldsmith</strain>
    </source>
</reference>